<feature type="region of interest" description="Disordered" evidence="1">
    <location>
        <begin position="1"/>
        <end position="22"/>
    </location>
</feature>
<evidence type="ECO:0000313" key="4">
    <source>
        <dbReference type="Proteomes" id="UP000009170"/>
    </source>
</evidence>
<feature type="compositionally biased region" description="Low complexity" evidence="1">
    <location>
        <begin position="197"/>
        <end position="219"/>
    </location>
</feature>
<feature type="compositionally biased region" description="Basic and acidic residues" evidence="1">
    <location>
        <begin position="130"/>
        <end position="144"/>
    </location>
</feature>
<dbReference type="Gene3D" id="2.60.200.20">
    <property type="match status" value="1"/>
</dbReference>
<sequence>MPPRRKAARAATSALTKSDEDDTPTLTLECVAGPIEGTTFALRAGKPHAVGRIKRGNAVWIKGDDAVSQRHATIEFNEGRSRWEIRDVGSSNGTEVDGEDAVAEGDGLALRDGSVIKLGTETTIRCRIDDGSVDSKDENKENAGDARGTNASEERVAVGAKSSARSPDVFAFDPADTPNGPSETTDAQNNARKRAKSTTTVPTTTTSEKPPSPSPTVTEPDPRVPSTRAYADATLAELQSLIRADVAHACEEIRADARARIDALLA</sequence>
<feature type="domain" description="FHA" evidence="2">
    <location>
        <begin position="48"/>
        <end position="101"/>
    </location>
</feature>
<organism evidence="3 4">
    <name type="scientific">Ostreococcus tauri</name>
    <name type="common">Marine green alga</name>
    <dbReference type="NCBI Taxonomy" id="70448"/>
    <lineage>
        <taxon>Eukaryota</taxon>
        <taxon>Viridiplantae</taxon>
        <taxon>Chlorophyta</taxon>
        <taxon>Mamiellophyceae</taxon>
        <taxon>Mamiellales</taxon>
        <taxon>Bathycoccaceae</taxon>
        <taxon>Ostreococcus</taxon>
    </lineage>
</organism>
<protein>
    <submittedName>
        <fullName evidence="3">Forkhead-associated (FHA) domain</fullName>
    </submittedName>
</protein>
<dbReference type="SUPFAM" id="SSF49879">
    <property type="entry name" value="SMAD/FHA domain"/>
    <property type="match status" value="1"/>
</dbReference>
<dbReference type="PROSITE" id="PS50006">
    <property type="entry name" value="FHA_DOMAIN"/>
    <property type="match status" value="1"/>
</dbReference>
<dbReference type="InParanoid" id="A0A090N455"/>
<dbReference type="InterPro" id="IPR008984">
    <property type="entry name" value="SMAD_FHA_dom_sf"/>
</dbReference>
<reference evidence="4" key="1">
    <citation type="journal article" date="2006" name="Proc. Natl. Acad. Sci. U.S.A.">
        <title>Genome analysis of the smallest free-living eukaryote Ostreococcus tauri unveils many unique features.</title>
        <authorList>
            <person name="Derelle E."/>
            <person name="Ferraz C."/>
            <person name="Rombauts S."/>
            <person name="Rouze P."/>
            <person name="Worden A.Z."/>
            <person name="Robbens S."/>
            <person name="Partensky F."/>
            <person name="Degroeve S."/>
            <person name="Echeynie S."/>
            <person name="Cooke R."/>
            <person name="Saeys Y."/>
            <person name="Wuyts J."/>
            <person name="Jabbari K."/>
            <person name="Bowler C."/>
            <person name="Panaud O."/>
            <person name="Piegu B."/>
            <person name="Ball S.G."/>
            <person name="Ral J.-P."/>
            <person name="Bouget F.-Y."/>
            <person name="Piganeau G."/>
            <person name="De Baets B."/>
            <person name="Picard A."/>
            <person name="Delseny M."/>
            <person name="Demaille J."/>
            <person name="Van de Peer Y."/>
            <person name="Moreau H."/>
        </authorList>
    </citation>
    <scope>NUCLEOTIDE SEQUENCE [LARGE SCALE GENOMIC DNA]</scope>
    <source>
        <strain evidence="4">OTTH 0595 / CCAP 157/2 / RCC745</strain>
    </source>
</reference>
<proteinExistence type="predicted"/>
<evidence type="ECO:0000256" key="1">
    <source>
        <dbReference type="SAM" id="MobiDB-lite"/>
    </source>
</evidence>
<dbReference type="SMART" id="SM00240">
    <property type="entry name" value="FHA"/>
    <property type="match status" value="1"/>
</dbReference>
<dbReference type="Proteomes" id="UP000009170">
    <property type="component" value="Unassembled WGS sequence"/>
</dbReference>
<name>A0A090N455_OSTTA</name>
<evidence type="ECO:0000259" key="2">
    <source>
        <dbReference type="PROSITE" id="PS50006"/>
    </source>
</evidence>
<reference evidence="3 4" key="2">
    <citation type="journal article" date="2014" name="BMC Genomics">
        <title>An improved genome of the model marine alga Ostreococcus tauri unfolds by assessing Illumina de novo assemblies.</title>
        <authorList>
            <person name="Blanc-Mathieu R."/>
            <person name="Verhelst B."/>
            <person name="Derelle E."/>
            <person name="Rombauts S."/>
            <person name="Bouget F.Y."/>
            <person name="Carre I."/>
            <person name="Chateau A."/>
            <person name="Eyre-Walker A."/>
            <person name="Grimsley N."/>
            <person name="Moreau H."/>
            <person name="Piegu B."/>
            <person name="Rivals E."/>
            <person name="Schackwitz W."/>
            <person name="Van de Peer Y."/>
            <person name="Piganeau G."/>
        </authorList>
    </citation>
    <scope>NUCLEOTIDE SEQUENCE [LARGE SCALE GENOMIC DNA]</scope>
    <source>
        <strain evidence="4">OTTH 0595 / CCAP 157/2 / RCC745</strain>
    </source>
</reference>
<feature type="compositionally biased region" description="Polar residues" evidence="1">
    <location>
        <begin position="179"/>
        <end position="190"/>
    </location>
</feature>
<accession>A0A090N455</accession>
<dbReference type="Pfam" id="PF00498">
    <property type="entry name" value="FHA"/>
    <property type="match status" value="1"/>
</dbReference>
<dbReference type="CDD" id="cd22678">
    <property type="entry name" value="FHA_PP2C70-like"/>
    <property type="match status" value="1"/>
</dbReference>
<dbReference type="InterPro" id="IPR050923">
    <property type="entry name" value="Cell_Proc_Reg/RNA_Proc"/>
</dbReference>
<dbReference type="InterPro" id="IPR000253">
    <property type="entry name" value="FHA_dom"/>
</dbReference>
<dbReference type="KEGG" id="ota:OT_ostta10g00440"/>
<comment type="caution">
    <text evidence="3">The sequence shown here is derived from an EMBL/GenBank/DDBJ whole genome shotgun (WGS) entry which is preliminary data.</text>
</comment>
<dbReference type="EMBL" id="CAID01000010">
    <property type="protein sequence ID" value="CEF99278.1"/>
    <property type="molecule type" value="Genomic_DNA"/>
</dbReference>
<dbReference type="OrthoDB" id="687730at2759"/>
<dbReference type="AlphaFoldDB" id="A0A090N455"/>
<evidence type="ECO:0000313" key="3">
    <source>
        <dbReference type="EMBL" id="CEF99278.1"/>
    </source>
</evidence>
<dbReference type="GeneID" id="34946173"/>
<dbReference type="RefSeq" id="XP_022839742.1">
    <property type="nucleotide sequence ID" value="XM_022983099.1"/>
</dbReference>
<gene>
    <name evidence="3" type="ORF">OT_ostta10g00440</name>
</gene>
<feature type="region of interest" description="Disordered" evidence="1">
    <location>
        <begin position="130"/>
        <end position="229"/>
    </location>
</feature>
<dbReference type="PANTHER" id="PTHR23308">
    <property type="entry name" value="NUCLEAR INHIBITOR OF PROTEIN PHOSPHATASE-1"/>
    <property type="match status" value="1"/>
</dbReference>
<keyword evidence="4" id="KW-1185">Reference proteome</keyword>